<dbReference type="KEGG" id="gtt:GUITHDRAFT_150271"/>
<keyword evidence="5" id="KW-1185">Reference proteome</keyword>
<dbReference type="InterPro" id="IPR002048">
    <property type="entry name" value="EF_hand_dom"/>
</dbReference>
<name>L1JZI8_GUITC</name>
<reference evidence="5" key="2">
    <citation type="submission" date="2012-11" db="EMBL/GenBank/DDBJ databases">
        <authorList>
            <person name="Kuo A."/>
            <person name="Curtis B.A."/>
            <person name="Tanifuji G."/>
            <person name="Burki F."/>
            <person name="Gruber A."/>
            <person name="Irimia M."/>
            <person name="Maruyama S."/>
            <person name="Arias M.C."/>
            <person name="Ball S.G."/>
            <person name="Gile G.H."/>
            <person name="Hirakawa Y."/>
            <person name="Hopkins J.F."/>
            <person name="Rensing S.A."/>
            <person name="Schmutz J."/>
            <person name="Symeonidi A."/>
            <person name="Elias M."/>
            <person name="Eveleigh R.J."/>
            <person name="Herman E.K."/>
            <person name="Klute M.J."/>
            <person name="Nakayama T."/>
            <person name="Obornik M."/>
            <person name="Reyes-Prieto A."/>
            <person name="Armbrust E.V."/>
            <person name="Aves S.J."/>
            <person name="Beiko R.G."/>
            <person name="Coutinho P."/>
            <person name="Dacks J.B."/>
            <person name="Durnford D.G."/>
            <person name="Fast N.M."/>
            <person name="Green B.R."/>
            <person name="Grisdale C."/>
            <person name="Hempe F."/>
            <person name="Henrissat B."/>
            <person name="Hoppner M.P."/>
            <person name="Ishida K.-I."/>
            <person name="Kim E."/>
            <person name="Koreny L."/>
            <person name="Kroth P.G."/>
            <person name="Liu Y."/>
            <person name="Malik S.-B."/>
            <person name="Maier U.G."/>
            <person name="McRose D."/>
            <person name="Mock T."/>
            <person name="Neilson J.A."/>
            <person name="Onodera N.T."/>
            <person name="Poole A.M."/>
            <person name="Pritham E.J."/>
            <person name="Richards T.A."/>
            <person name="Rocap G."/>
            <person name="Roy S.W."/>
            <person name="Sarai C."/>
            <person name="Schaack S."/>
            <person name="Shirato S."/>
            <person name="Slamovits C.H."/>
            <person name="Spencer D.F."/>
            <person name="Suzuki S."/>
            <person name="Worden A.Z."/>
            <person name="Zauner S."/>
            <person name="Barry K."/>
            <person name="Bell C."/>
            <person name="Bharti A.K."/>
            <person name="Crow J.A."/>
            <person name="Grimwood J."/>
            <person name="Kramer R."/>
            <person name="Lindquist E."/>
            <person name="Lucas S."/>
            <person name="Salamov A."/>
            <person name="McFadden G.I."/>
            <person name="Lane C.E."/>
            <person name="Keeling P.J."/>
            <person name="Gray M.W."/>
            <person name="Grigoriev I.V."/>
            <person name="Archibald J.M."/>
        </authorList>
    </citation>
    <scope>NUCLEOTIDE SEQUENCE</scope>
    <source>
        <strain evidence="5">CCMP2712</strain>
    </source>
</reference>
<dbReference type="PaxDb" id="55529-EKX53719"/>
<dbReference type="HOGENOM" id="CLU_1550467_0_0_1"/>
<dbReference type="GO" id="GO:0005509">
    <property type="term" value="F:calcium ion binding"/>
    <property type="evidence" value="ECO:0007669"/>
    <property type="project" value="InterPro"/>
</dbReference>
<protein>
    <recommendedName>
        <fullName evidence="2">EF-hand domain-containing protein</fullName>
    </recommendedName>
</protein>
<gene>
    <name evidence="3" type="ORF">GUITHDRAFT_150271</name>
</gene>
<dbReference type="SUPFAM" id="SSF47473">
    <property type="entry name" value="EF-hand"/>
    <property type="match status" value="1"/>
</dbReference>
<dbReference type="EMBL" id="JH992969">
    <property type="protein sequence ID" value="EKX53719.1"/>
    <property type="molecule type" value="Genomic_DNA"/>
</dbReference>
<organism evidence="3">
    <name type="scientific">Guillardia theta (strain CCMP2712)</name>
    <name type="common">Cryptophyte</name>
    <dbReference type="NCBI Taxonomy" id="905079"/>
    <lineage>
        <taxon>Eukaryota</taxon>
        <taxon>Cryptophyceae</taxon>
        <taxon>Pyrenomonadales</taxon>
        <taxon>Geminigeraceae</taxon>
        <taxon>Guillardia</taxon>
    </lineage>
</organism>
<reference evidence="3 5" key="1">
    <citation type="journal article" date="2012" name="Nature">
        <title>Algal genomes reveal evolutionary mosaicism and the fate of nucleomorphs.</title>
        <authorList>
            <consortium name="DOE Joint Genome Institute"/>
            <person name="Curtis B.A."/>
            <person name="Tanifuji G."/>
            <person name="Burki F."/>
            <person name="Gruber A."/>
            <person name="Irimia M."/>
            <person name="Maruyama S."/>
            <person name="Arias M.C."/>
            <person name="Ball S.G."/>
            <person name="Gile G.H."/>
            <person name="Hirakawa Y."/>
            <person name="Hopkins J.F."/>
            <person name="Kuo A."/>
            <person name="Rensing S.A."/>
            <person name="Schmutz J."/>
            <person name="Symeonidi A."/>
            <person name="Elias M."/>
            <person name="Eveleigh R.J."/>
            <person name="Herman E.K."/>
            <person name="Klute M.J."/>
            <person name="Nakayama T."/>
            <person name="Obornik M."/>
            <person name="Reyes-Prieto A."/>
            <person name="Armbrust E.V."/>
            <person name="Aves S.J."/>
            <person name="Beiko R.G."/>
            <person name="Coutinho P."/>
            <person name="Dacks J.B."/>
            <person name="Durnford D.G."/>
            <person name="Fast N.M."/>
            <person name="Green B.R."/>
            <person name="Grisdale C.J."/>
            <person name="Hempel F."/>
            <person name="Henrissat B."/>
            <person name="Hoppner M.P."/>
            <person name="Ishida K."/>
            <person name="Kim E."/>
            <person name="Koreny L."/>
            <person name="Kroth P.G."/>
            <person name="Liu Y."/>
            <person name="Malik S.B."/>
            <person name="Maier U.G."/>
            <person name="McRose D."/>
            <person name="Mock T."/>
            <person name="Neilson J.A."/>
            <person name="Onodera N.T."/>
            <person name="Poole A.M."/>
            <person name="Pritham E.J."/>
            <person name="Richards T.A."/>
            <person name="Rocap G."/>
            <person name="Roy S.W."/>
            <person name="Sarai C."/>
            <person name="Schaack S."/>
            <person name="Shirato S."/>
            <person name="Slamovits C.H."/>
            <person name="Spencer D.F."/>
            <person name="Suzuki S."/>
            <person name="Worden A.Z."/>
            <person name="Zauner S."/>
            <person name="Barry K."/>
            <person name="Bell C."/>
            <person name="Bharti A.K."/>
            <person name="Crow J.A."/>
            <person name="Grimwood J."/>
            <person name="Kramer R."/>
            <person name="Lindquist E."/>
            <person name="Lucas S."/>
            <person name="Salamov A."/>
            <person name="McFadden G.I."/>
            <person name="Lane C.E."/>
            <person name="Keeling P.J."/>
            <person name="Gray M.W."/>
            <person name="Grigoriev I.V."/>
            <person name="Archibald J.M."/>
        </authorList>
    </citation>
    <scope>NUCLEOTIDE SEQUENCE</scope>
    <source>
        <strain evidence="3 5">CCMP2712</strain>
    </source>
</reference>
<evidence type="ECO:0000313" key="3">
    <source>
        <dbReference type="EMBL" id="EKX53719.1"/>
    </source>
</evidence>
<dbReference type="PROSITE" id="PS50222">
    <property type="entry name" value="EF_HAND_2"/>
    <property type="match status" value="1"/>
</dbReference>
<feature type="domain" description="EF-hand" evidence="2">
    <location>
        <begin position="12"/>
        <end position="47"/>
    </location>
</feature>
<evidence type="ECO:0000313" key="5">
    <source>
        <dbReference type="Proteomes" id="UP000011087"/>
    </source>
</evidence>
<dbReference type="Proteomes" id="UP000011087">
    <property type="component" value="Unassembled WGS sequence"/>
</dbReference>
<proteinExistence type="predicted"/>
<evidence type="ECO:0000256" key="1">
    <source>
        <dbReference type="SAM" id="MobiDB-lite"/>
    </source>
</evidence>
<evidence type="ECO:0000313" key="4">
    <source>
        <dbReference type="EnsemblProtists" id="EKX53719"/>
    </source>
</evidence>
<reference evidence="4" key="3">
    <citation type="submission" date="2015-06" db="UniProtKB">
        <authorList>
            <consortium name="EnsemblProtists"/>
        </authorList>
    </citation>
    <scope>IDENTIFICATION</scope>
</reference>
<dbReference type="EnsemblProtists" id="EKX53719">
    <property type="protein sequence ID" value="EKX53719"/>
    <property type="gene ID" value="GUITHDRAFT_150271"/>
</dbReference>
<accession>L1JZI8</accession>
<evidence type="ECO:0000259" key="2">
    <source>
        <dbReference type="PROSITE" id="PS50222"/>
    </source>
</evidence>
<dbReference type="RefSeq" id="XP_005840699.1">
    <property type="nucleotide sequence ID" value="XM_005840642.1"/>
</dbReference>
<dbReference type="GeneID" id="17310538"/>
<feature type="region of interest" description="Disordered" evidence="1">
    <location>
        <begin position="103"/>
        <end position="128"/>
    </location>
</feature>
<dbReference type="AlphaFoldDB" id="L1JZI8"/>
<dbReference type="InterPro" id="IPR011992">
    <property type="entry name" value="EF-hand-dom_pair"/>
</dbReference>
<dbReference type="CDD" id="cd00051">
    <property type="entry name" value="EFh"/>
    <property type="match status" value="1"/>
</dbReference>
<feature type="compositionally biased region" description="Basic and acidic residues" evidence="1">
    <location>
        <begin position="103"/>
        <end position="116"/>
    </location>
</feature>
<dbReference type="Gene3D" id="1.10.238.10">
    <property type="entry name" value="EF-hand"/>
    <property type="match status" value="1"/>
</dbReference>
<sequence length="173" mass="19599">MSKESSVAPWMPDVDKVRSKFDHYDVNGDGELDEGECIALAKDLIASFQLGKVDESQIKQCSESLMSRVDGLSGNQDNKIQFEEFLPWYIQVAEEHWRLLHPSTKEAAAHKPREDREGQDDENYSPESVLSKISSLRAQVAEIRTSLKTWDSEFEEELEKCIQELPAALTAPV</sequence>